<comment type="caution">
    <text evidence="2">The sequence shown here is derived from an EMBL/GenBank/DDBJ whole genome shotgun (WGS) entry which is preliminary data.</text>
</comment>
<evidence type="ECO:0000313" key="3">
    <source>
        <dbReference type="Proteomes" id="UP001499979"/>
    </source>
</evidence>
<evidence type="ECO:0000256" key="1">
    <source>
        <dbReference type="SAM" id="MobiDB-lite"/>
    </source>
</evidence>
<gene>
    <name evidence="2" type="ORF">GCM10009606_18650</name>
</gene>
<dbReference type="Proteomes" id="UP001499979">
    <property type="component" value="Unassembled WGS sequence"/>
</dbReference>
<proteinExistence type="predicted"/>
<dbReference type="EMBL" id="BAAAJE010000006">
    <property type="protein sequence ID" value="GAA1139246.1"/>
    <property type="molecule type" value="Genomic_DNA"/>
</dbReference>
<name>A0ABP4EZ76_9ACTN</name>
<organism evidence="2 3">
    <name type="scientific">Nocardioides aquiterrae</name>
    <dbReference type="NCBI Taxonomy" id="203799"/>
    <lineage>
        <taxon>Bacteria</taxon>
        <taxon>Bacillati</taxon>
        <taxon>Actinomycetota</taxon>
        <taxon>Actinomycetes</taxon>
        <taxon>Propionibacteriales</taxon>
        <taxon>Nocardioidaceae</taxon>
        <taxon>Nocardioides</taxon>
    </lineage>
</organism>
<protein>
    <submittedName>
        <fullName evidence="2">Uncharacterized protein</fullName>
    </submittedName>
</protein>
<evidence type="ECO:0000313" key="2">
    <source>
        <dbReference type="EMBL" id="GAA1139246.1"/>
    </source>
</evidence>
<accession>A0ABP4EZ76</accession>
<feature type="region of interest" description="Disordered" evidence="1">
    <location>
        <begin position="1"/>
        <end position="44"/>
    </location>
</feature>
<feature type="compositionally biased region" description="Acidic residues" evidence="1">
    <location>
        <begin position="26"/>
        <end position="38"/>
    </location>
</feature>
<keyword evidence="3" id="KW-1185">Reference proteome</keyword>
<reference evidence="3" key="1">
    <citation type="journal article" date="2019" name="Int. J. Syst. Evol. Microbiol.">
        <title>The Global Catalogue of Microorganisms (GCM) 10K type strain sequencing project: providing services to taxonomists for standard genome sequencing and annotation.</title>
        <authorList>
            <consortium name="The Broad Institute Genomics Platform"/>
            <consortium name="The Broad Institute Genome Sequencing Center for Infectious Disease"/>
            <person name="Wu L."/>
            <person name="Ma J."/>
        </authorList>
    </citation>
    <scope>NUCLEOTIDE SEQUENCE [LARGE SCALE GENOMIC DNA]</scope>
    <source>
        <strain evidence="3">JCM 11813</strain>
    </source>
</reference>
<sequence>MSETPTPPGTHHDDRDPQGPPREAQEENAETSLDEPSDDSGAAE</sequence>
<dbReference type="RefSeq" id="WP_343907226.1">
    <property type="nucleotide sequence ID" value="NZ_BAAAJE010000006.1"/>
</dbReference>